<evidence type="ECO:0000256" key="1">
    <source>
        <dbReference type="SAM" id="MobiDB-lite"/>
    </source>
</evidence>
<comment type="caution">
    <text evidence="2">The sequence shown here is derived from an EMBL/GenBank/DDBJ whole genome shotgun (WGS) entry which is preliminary data.</text>
</comment>
<protein>
    <submittedName>
        <fullName evidence="2">Uncharacterized protein</fullName>
    </submittedName>
</protein>
<feature type="compositionally biased region" description="Low complexity" evidence="1">
    <location>
        <begin position="38"/>
        <end position="50"/>
    </location>
</feature>
<evidence type="ECO:0000313" key="3">
    <source>
        <dbReference type="Proteomes" id="UP000295380"/>
    </source>
</evidence>
<feature type="compositionally biased region" description="Basic residues" evidence="1">
    <location>
        <begin position="23"/>
        <end position="33"/>
    </location>
</feature>
<dbReference type="EMBL" id="SOBR01000001">
    <property type="protein sequence ID" value="TDU24647.1"/>
    <property type="molecule type" value="Genomic_DNA"/>
</dbReference>
<sequence>MASMMSATNGSGNSVADAERSPQRMRCKKKSPRRGLGEHASSLGSSLSFSDAKKGEGIALYHG</sequence>
<name>A0A4R7NUF9_9GAMM</name>
<feature type="compositionally biased region" description="Polar residues" evidence="1">
    <location>
        <begin position="1"/>
        <end position="14"/>
    </location>
</feature>
<feature type="region of interest" description="Disordered" evidence="1">
    <location>
        <begin position="1"/>
        <end position="63"/>
    </location>
</feature>
<evidence type="ECO:0000313" key="2">
    <source>
        <dbReference type="EMBL" id="TDU24647.1"/>
    </source>
</evidence>
<dbReference type="AlphaFoldDB" id="A0A4R7NUF9"/>
<proteinExistence type="predicted"/>
<dbReference type="Proteomes" id="UP000295380">
    <property type="component" value="Unassembled WGS sequence"/>
</dbReference>
<accession>A0A4R7NUF9</accession>
<organism evidence="2 3">
    <name type="scientific">Chromohalobacter marismortui</name>
    <dbReference type="NCBI Taxonomy" id="42055"/>
    <lineage>
        <taxon>Bacteria</taxon>
        <taxon>Pseudomonadati</taxon>
        <taxon>Pseudomonadota</taxon>
        <taxon>Gammaproteobacteria</taxon>
        <taxon>Oceanospirillales</taxon>
        <taxon>Halomonadaceae</taxon>
        <taxon>Chromohalobacter</taxon>
    </lineage>
</organism>
<reference evidence="2 3" key="1">
    <citation type="submission" date="2019-03" db="EMBL/GenBank/DDBJ databases">
        <title>Genomic Encyclopedia of Type Strains, Phase IV (KMG-IV): sequencing the most valuable type-strain genomes for metagenomic binning, comparative biology and taxonomic classification.</title>
        <authorList>
            <person name="Goeker M."/>
        </authorList>
    </citation>
    <scope>NUCLEOTIDE SEQUENCE [LARGE SCALE GENOMIC DNA]</scope>
    <source>
        <strain evidence="2 3">DSM 6770</strain>
    </source>
</reference>
<keyword evidence="3" id="KW-1185">Reference proteome</keyword>
<gene>
    <name evidence="2" type="ORF">C8E00_10124</name>
</gene>